<evidence type="ECO:0000313" key="2">
    <source>
        <dbReference type="Proteomes" id="UP000004095"/>
    </source>
</evidence>
<proteinExistence type="predicted"/>
<name>A1ZRG1_MICM2</name>
<comment type="caution">
    <text evidence="1">The sequence shown here is derived from an EMBL/GenBank/DDBJ whole genome shotgun (WGS) entry which is preliminary data.</text>
</comment>
<reference evidence="1 2" key="1">
    <citation type="submission" date="2007-01" db="EMBL/GenBank/DDBJ databases">
        <authorList>
            <person name="Haygood M."/>
            <person name="Podell S."/>
            <person name="Anderson C."/>
            <person name="Hopkinson B."/>
            <person name="Roe K."/>
            <person name="Barbeau K."/>
            <person name="Gaasterland T."/>
            <person name="Ferriera S."/>
            <person name="Johnson J."/>
            <person name="Kravitz S."/>
            <person name="Beeson K."/>
            <person name="Sutton G."/>
            <person name="Rogers Y.-H."/>
            <person name="Friedman R."/>
            <person name="Frazier M."/>
            <person name="Venter J.C."/>
        </authorList>
    </citation>
    <scope>NUCLEOTIDE SEQUENCE [LARGE SCALE GENOMIC DNA]</scope>
    <source>
        <strain evidence="1 2">ATCC 23134</strain>
    </source>
</reference>
<dbReference type="EMBL" id="AAWS01000027">
    <property type="protein sequence ID" value="EAY27051.1"/>
    <property type="molecule type" value="Genomic_DNA"/>
</dbReference>
<evidence type="ECO:0000313" key="1">
    <source>
        <dbReference type="EMBL" id="EAY27051.1"/>
    </source>
</evidence>
<organism evidence="1 2">
    <name type="scientific">Microscilla marina ATCC 23134</name>
    <dbReference type="NCBI Taxonomy" id="313606"/>
    <lineage>
        <taxon>Bacteria</taxon>
        <taxon>Pseudomonadati</taxon>
        <taxon>Bacteroidota</taxon>
        <taxon>Cytophagia</taxon>
        <taxon>Cytophagales</taxon>
        <taxon>Microscillaceae</taxon>
        <taxon>Microscilla</taxon>
    </lineage>
</organism>
<sequence length="48" mass="5850">MLYITTQLWLHFLSCQKLTKYKVMTVLYIQKPNIPQVGYTKYYLNKAY</sequence>
<gene>
    <name evidence="1" type="ORF">M23134_04739</name>
</gene>
<protein>
    <submittedName>
        <fullName evidence="1">Uncharacterized protein</fullName>
    </submittedName>
</protein>
<accession>A1ZRG1</accession>
<keyword evidence="2" id="KW-1185">Reference proteome</keyword>
<dbReference type="Proteomes" id="UP000004095">
    <property type="component" value="Unassembled WGS sequence"/>
</dbReference>
<dbReference type="AlphaFoldDB" id="A1ZRG1"/>